<feature type="compositionally biased region" description="Low complexity" evidence="1">
    <location>
        <begin position="108"/>
        <end position="120"/>
    </location>
</feature>
<gene>
    <name evidence="3" type="ORF">F2S36_09320</name>
</gene>
<organism evidence="3 4">
    <name type="scientific">Alistipes onderdonkii</name>
    <dbReference type="NCBI Taxonomy" id="328813"/>
    <lineage>
        <taxon>Bacteria</taxon>
        <taxon>Pseudomonadati</taxon>
        <taxon>Bacteroidota</taxon>
        <taxon>Bacteroidia</taxon>
        <taxon>Bacteroidales</taxon>
        <taxon>Rikenellaceae</taxon>
        <taxon>Alistipes</taxon>
    </lineage>
</organism>
<evidence type="ECO:0000313" key="3">
    <source>
        <dbReference type="EMBL" id="KAA2560322.1"/>
    </source>
</evidence>
<keyword evidence="2" id="KW-0472">Membrane</keyword>
<proteinExistence type="predicted"/>
<evidence type="ECO:0000256" key="1">
    <source>
        <dbReference type="SAM" id="MobiDB-lite"/>
    </source>
</evidence>
<dbReference type="EMBL" id="VVUY01000007">
    <property type="protein sequence ID" value="KAA2560322.1"/>
    <property type="molecule type" value="Genomic_DNA"/>
</dbReference>
<sequence>MPNEKITGNPAEKPAEKVSENGAEKPAGRRDGRRGRPQGGQQNRSQQGAQRDKQHDSPQNKPQAETQSGPGRQSEVRECPGGEHRGARQSASRGGRSGERQNLRTADSRSGNYGRSGSSRPADGTAVGKPAFNWTWRDYALQLSVVIIGIVVTFAGSGLIERWRVAREVRATMLLVHAELETNRADFMQVWDYQQWEMRACKFLTDNRRDLKRIPSDTLASFDPVYGRIHFFHPRRDAFEVLKNSGLMSSVPDKDFLLAVTQGYAVLADLEENISMYYQLKLTAQNDMSKDFSEKQRERFYTGDMYERWECIFSVPCFAEFMLTAPYYFPEGYIEGLLADVDRSIRAIEAKYKLDKKPTDD</sequence>
<protein>
    <submittedName>
        <fullName evidence="3">Uncharacterized protein</fullName>
    </submittedName>
</protein>
<keyword evidence="2" id="KW-1133">Transmembrane helix</keyword>
<feature type="compositionally biased region" description="Basic and acidic residues" evidence="1">
    <location>
        <begin position="74"/>
        <end position="86"/>
    </location>
</feature>
<dbReference type="AlphaFoldDB" id="A0A9P3ZJ94"/>
<reference evidence="3 4" key="1">
    <citation type="journal article" date="2019" name="Nat. Med.">
        <title>A library of human gut bacterial isolates paired with longitudinal multiomics data enables mechanistic microbiome research.</title>
        <authorList>
            <person name="Poyet M."/>
            <person name="Groussin M."/>
            <person name="Gibbons S.M."/>
            <person name="Avila-Pacheco J."/>
            <person name="Jiang X."/>
            <person name="Kearney S.M."/>
            <person name="Perrotta A.R."/>
            <person name="Berdy B."/>
            <person name="Zhao S."/>
            <person name="Lieberman T.D."/>
            <person name="Swanson P.K."/>
            <person name="Smith M."/>
            <person name="Roesemann S."/>
            <person name="Alexander J.E."/>
            <person name="Rich S.A."/>
            <person name="Livny J."/>
            <person name="Vlamakis H."/>
            <person name="Clish C."/>
            <person name="Bullock K."/>
            <person name="Deik A."/>
            <person name="Scott J."/>
            <person name="Pierce K.A."/>
            <person name="Xavier R.J."/>
            <person name="Alm E.J."/>
        </authorList>
    </citation>
    <scope>NUCLEOTIDE SEQUENCE [LARGE SCALE GENOMIC DNA]</scope>
    <source>
        <strain evidence="3 4">BIOML-A204</strain>
    </source>
</reference>
<evidence type="ECO:0000256" key="2">
    <source>
        <dbReference type="SAM" id="Phobius"/>
    </source>
</evidence>
<feature type="compositionally biased region" description="Basic and acidic residues" evidence="1">
    <location>
        <begin position="13"/>
        <end position="30"/>
    </location>
</feature>
<feature type="compositionally biased region" description="Polar residues" evidence="1">
    <location>
        <begin position="59"/>
        <end position="71"/>
    </location>
</feature>
<name>A0A9P3ZJ94_9BACT</name>
<dbReference type="Proteomes" id="UP000323119">
    <property type="component" value="Unassembled WGS sequence"/>
</dbReference>
<accession>A0A9P3ZJ94</accession>
<feature type="compositionally biased region" description="Low complexity" evidence="1">
    <location>
        <begin position="39"/>
        <end position="49"/>
    </location>
</feature>
<dbReference type="RefSeq" id="WP_141405557.1">
    <property type="nucleotide sequence ID" value="NZ_DAWEKN010000007.1"/>
</dbReference>
<evidence type="ECO:0000313" key="4">
    <source>
        <dbReference type="Proteomes" id="UP000323119"/>
    </source>
</evidence>
<keyword evidence="2" id="KW-0812">Transmembrane</keyword>
<feature type="transmembrane region" description="Helical" evidence="2">
    <location>
        <begin position="139"/>
        <end position="160"/>
    </location>
</feature>
<comment type="caution">
    <text evidence="3">The sequence shown here is derived from an EMBL/GenBank/DDBJ whole genome shotgun (WGS) entry which is preliminary data.</text>
</comment>
<feature type="region of interest" description="Disordered" evidence="1">
    <location>
        <begin position="1"/>
        <end position="127"/>
    </location>
</feature>